<proteinExistence type="predicted"/>
<dbReference type="PRINTS" id="PR00344">
    <property type="entry name" value="BCTRLSENSOR"/>
</dbReference>
<evidence type="ECO:0000256" key="7">
    <source>
        <dbReference type="ARBA" id="ARBA00022777"/>
    </source>
</evidence>
<dbReference type="InterPro" id="IPR004358">
    <property type="entry name" value="Sig_transdc_His_kin-like_C"/>
</dbReference>
<dbReference type="EMBL" id="BMRB01000007">
    <property type="protein sequence ID" value="GGS54222.1"/>
    <property type="molecule type" value="Genomic_DNA"/>
</dbReference>
<dbReference type="Gene3D" id="1.10.287.130">
    <property type="match status" value="1"/>
</dbReference>
<feature type="domain" description="HAMP" evidence="13">
    <location>
        <begin position="193"/>
        <end position="245"/>
    </location>
</feature>
<evidence type="ECO:0000256" key="4">
    <source>
        <dbReference type="ARBA" id="ARBA00022553"/>
    </source>
</evidence>
<protein>
    <recommendedName>
        <fullName evidence="3">histidine kinase</fullName>
        <ecNumber evidence="3">2.7.13.3</ecNumber>
    </recommendedName>
</protein>
<dbReference type="SUPFAM" id="SSF158472">
    <property type="entry name" value="HAMP domain-like"/>
    <property type="match status" value="1"/>
</dbReference>
<sequence length="470" mass="49939">MRTRSWLRFTGLRPRMVAGFVFVAVLGAAAAAGAGFTSSRAALVAEVQDGAAEDLRRRVAEVAVTVDYPPDQQALDQMRVALGTSTMVVYGELVSAVGPNLDAVTRELRDAVGAGQEMVLQRVSAVDGPRLVLGTPVLETLMDGTRRDSGIEVYAVRDLSATETRIADSARAAVLTTVLALPLALLIALVVAGRVLRPVRELRAAADRMAGGDLAVRPPVRGSDELGDLARAFVRMAERLQGTVAELRGMEADARRFVADVSHELRTPLTTLVAVAEVLEADADLLPADARTSVLLAAEEIRGLARLVEDLVEISRFDAGRASLLLDDVDVPRTVHACLSSRGWSGEVQLEAPESLRARLDPRRLDVIVANLVGNALRHGRPPVRVSLRADGGDVELEVVDHGPGLSEEVRTRVFERFYKADAARTRSEGSGLGLSIALANARLHGGVIEAGDAPGAGARFVLRLPGAAR</sequence>
<dbReference type="CDD" id="cd06225">
    <property type="entry name" value="HAMP"/>
    <property type="match status" value="1"/>
</dbReference>
<dbReference type="InterPro" id="IPR003594">
    <property type="entry name" value="HATPase_dom"/>
</dbReference>
<evidence type="ECO:0000256" key="2">
    <source>
        <dbReference type="ARBA" id="ARBA00004236"/>
    </source>
</evidence>
<keyword evidence="15" id="KW-1185">Reference proteome</keyword>
<dbReference type="EC" id="2.7.13.3" evidence="3"/>
<dbReference type="InterPro" id="IPR005467">
    <property type="entry name" value="His_kinase_dom"/>
</dbReference>
<dbReference type="SUPFAM" id="SSF55874">
    <property type="entry name" value="ATPase domain of HSP90 chaperone/DNA topoisomerase II/histidine kinase"/>
    <property type="match status" value="1"/>
</dbReference>
<name>A0A918GSC2_9PSEU</name>
<comment type="subcellular location">
    <subcellularLocation>
        <location evidence="2">Cell membrane</location>
    </subcellularLocation>
</comment>
<evidence type="ECO:0000256" key="1">
    <source>
        <dbReference type="ARBA" id="ARBA00000085"/>
    </source>
</evidence>
<dbReference type="SMART" id="SM00388">
    <property type="entry name" value="HisKA"/>
    <property type="match status" value="1"/>
</dbReference>
<dbReference type="GO" id="GO:0000155">
    <property type="term" value="F:phosphorelay sensor kinase activity"/>
    <property type="evidence" value="ECO:0007669"/>
    <property type="project" value="InterPro"/>
</dbReference>
<dbReference type="Gene3D" id="3.30.565.10">
    <property type="entry name" value="Histidine kinase-like ATPase, C-terminal domain"/>
    <property type="match status" value="1"/>
</dbReference>
<keyword evidence="8 11" id="KW-1133">Transmembrane helix</keyword>
<dbReference type="PROSITE" id="PS50109">
    <property type="entry name" value="HIS_KIN"/>
    <property type="match status" value="1"/>
</dbReference>
<evidence type="ECO:0000256" key="8">
    <source>
        <dbReference type="ARBA" id="ARBA00022989"/>
    </source>
</evidence>
<keyword evidence="9" id="KW-0902">Two-component regulatory system</keyword>
<evidence type="ECO:0000256" key="6">
    <source>
        <dbReference type="ARBA" id="ARBA00022692"/>
    </source>
</evidence>
<dbReference type="SUPFAM" id="SSF47384">
    <property type="entry name" value="Homodimeric domain of signal transducing histidine kinase"/>
    <property type="match status" value="1"/>
</dbReference>
<evidence type="ECO:0000256" key="10">
    <source>
        <dbReference type="ARBA" id="ARBA00023136"/>
    </source>
</evidence>
<dbReference type="Proteomes" id="UP000660680">
    <property type="component" value="Unassembled WGS sequence"/>
</dbReference>
<dbReference type="Pfam" id="PF02518">
    <property type="entry name" value="HATPase_c"/>
    <property type="match status" value="1"/>
</dbReference>
<keyword evidence="10 11" id="KW-0472">Membrane</keyword>
<dbReference type="AlphaFoldDB" id="A0A918GSC2"/>
<dbReference type="SMART" id="SM00304">
    <property type="entry name" value="HAMP"/>
    <property type="match status" value="1"/>
</dbReference>
<dbReference type="InterPro" id="IPR050428">
    <property type="entry name" value="TCS_sensor_his_kinase"/>
</dbReference>
<dbReference type="InterPro" id="IPR003660">
    <property type="entry name" value="HAMP_dom"/>
</dbReference>
<dbReference type="InterPro" id="IPR003661">
    <property type="entry name" value="HisK_dim/P_dom"/>
</dbReference>
<accession>A0A918GSC2</accession>
<dbReference type="Pfam" id="PF00672">
    <property type="entry name" value="HAMP"/>
    <property type="match status" value="1"/>
</dbReference>
<dbReference type="RefSeq" id="WP_308425934.1">
    <property type="nucleotide sequence ID" value="NZ_BMRB01000007.1"/>
</dbReference>
<reference evidence="14" key="1">
    <citation type="journal article" date="2014" name="Int. J. Syst. Evol. Microbiol.">
        <title>Complete genome sequence of Corynebacterium casei LMG S-19264T (=DSM 44701T), isolated from a smear-ripened cheese.</title>
        <authorList>
            <consortium name="US DOE Joint Genome Institute (JGI-PGF)"/>
            <person name="Walter F."/>
            <person name="Albersmeier A."/>
            <person name="Kalinowski J."/>
            <person name="Ruckert C."/>
        </authorList>
    </citation>
    <scope>NUCLEOTIDE SEQUENCE</scope>
    <source>
        <strain evidence="14">JCM 3276</strain>
    </source>
</reference>
<dbReference type="CDD" id="cd00075">
    <property type="entry name" value="HATPase"/>
    <property type="match status" value="1"/>
</dbReference>
<reference evidence="14" key="2">
    <citation type="submission" date="2020-09" db="EMBL/GenBank/DDBJ databases">
        <authorList>
            <person name="Sun Q."/>
            <person name="Ohkuma M."/>
        </authorList>
    </citation>
    <scope>NUCLEOTIDE SEQUENCE</scope>
    <source>
        <strain evidence="14">JCM 3276</strain>
    </source>
</reference>
<evidence type="ECO:0000259" key="13">
    <source>
        <dbReference type="PROSITE" id="PS50885"/>
    </source>
</evidence>
<keyword evidence="4" id="KW-0597">Phosphoprotein</keyword>
<dbReference type="InterPro" id="IPR036097">
    <property type="entry name" value="HisK_dim/P_sf"/>
</dbReference>
<dbReference type="Gene3D" id="6.10.340.10">
    <property type="match status" value="1"/>
</dbReference>
<evidence type="ECO:0000313" key="14">
    <source>
        <dbReference type="EMBL" id="GGS54222.1"/>
    </source>
</evidence>
<gene>
    <name evidence="14" type="primary">mtrB</name>
    <name evidence="14" type="ORF">GCM10010171_56680</name>
</gene>
<dbReference type="PROSITE" id="PS50885">
    <property type="entry name" value="HAMP"/>
    <property type="match status" value="1"/>
</dbReference>
<dbReference type="PANTHER" id="PTHR45436:SF5">
    <property type="entry name" value="SENSOR HISTIDINE KINASE TRCS"/>
    <property type="match status" value="1"/>
</dbReference>
<evidence type="ECO:0000256" key="3">
    <source>
        <dbReference type="ARBA" id="ARBA00012438"/>
    </source>
</evidence>
<dbReference type="SMART" id="SM00387">
    <property type="entry name" value="HATPase_c"/>
    <property type="match status" value="1"/>
</dbReference>
<evidence type="ECO:0000259" key="12">
    <source>
        <dbReference type="PROSITE" id="PS50109"/>
    </source>
</evidence>
<feature type="transmembrane region" description="Helical" evidence="11">
    <location>
        <begin position="172"/>
        <end position="193"/>
    </location>
</feature>
<dbReference type="CDD" id="cd00082">
    <property type="entry name" value="HisKA"/>
    <property type="match status" value="1"/>
</dbReference>
<evidence type="ECO:0000313" key="15">
    <source>
        <dbReference type="Proteomes" id="UP000660680"/>
    </source>
</evidence>
<dbReference type="PANTHER" id="PTHR45436">
    <property type="entry name" value="SENSOR HISTIDINE KINASE YKOH"/>
    <property type="match status" value="1"/>
</dbReference>
<evidence type="ECO:0000256" key="9">
    <source>
        <dbReference type="ARBA" id="ARBA00023012"/>
    </source>
</evidence>
<keyword evidence="7 14" id="KW-0418">Kinase</keyword>
<comment type="catalytic activity">
    <reaction evidence="1">
        <text>ATP + protein L-histidine = ADP + protein N-phospho-L-histidine.</text>
        <dbReference type="EC" id="2.7.13.3"/>
    </reaction>
</comment>
<evidence type="ECO:0000256" key="11">
    <source>
        <dbReference type="SAM" id="Phobius"/>
    </source>
</evidence>
<organism evidence="14 15">
    <name type="scientific">Actinokineospora fastidiosa</name>
    <dbReference type="NCBI Taxonomy" id="1816"/>
    <lineage>
        <taxon>Bacteria</taxon>
        <taxon>Bacillati</taxon>
        <taxon>Actinomycetota</taxon>
        <taxon>Actinomycetes</taxon>
        <taxon>Pseudonocardiales</taxon>
        <taxon>Pseudonocardiaceae</taxon>
        <taxon>Actinokineospora</taxon>
    </lineage>
</organism>
<dbReference type="Pfam" id="PF00512">
    <property type="entry name" value="HisKA"/>
    <property type="match status" value="1"/>
</dbReference>
<comment type="caution">
    <text evidence="14">The sequence shown here is derived from an EMBL/GenBank/DDBJ whole genome shotgun (WGS) entry which is preliminary data.</text>
</comment>
<feature type="domain" description="Histidine kinase" evidence="12">
    <location>
        <begin position="260"/>
        <end position="469"/>
    </location>
</feature>
<dbReference type="GO" id="GO:0005886">
    <property type="term" value="C:plasma membrane"/>
    <property type="evidence" value="ECO:0007669"/>
    <property type="project" value="UniProtKB-SubCell"/>
</dbReference>
<evidence type="ECO:0000256" key="5">
    <source>
        <dbReference type="ARBA" id="ARBA00022679"/>
    </source>
</evidence>
<keyword evidence="6 11" id="KW-0812">Transmembrane</keyword>
<keyword evidence="5" id="KW-0808">Transferase</keyword>
<dbReference type="InterPro" id="IPR036890">
    <property type="entry name" value="HATPase_C_sf"/>
</dbReference>